<name>A0AAE0Z2E9_9GAST</name>
<proteinExistence type="predicted"/>
<keyword evidence="3" id="KW-1185">Reference proteome</keyword>
<evidence type="ECO:0000256" key="1">
    <source>
        <dbReference type="SAM" id="MobiDB-lite"/>
    </source>
</evidence>
<organism evidence="2 3">
    <name type="scientific">Elysia crispata</name>
    <name type="common">lettuce slug</name>
    <dbReference type="NCBI Taxonomy" id="231223"/>
    <lineage>
        <taxon>Eukaryota</taxon>
        <taxon>Metazoa</taxon>
        <taxon>Spiralia</taxon>
        <taxon>Lophotrochozoa</taxon>
        <taxon>Mollusca</taxon>
        <taxon>Gastropoda</taxon>
        <taxon>Heterobranchia</taxon>
        <taxon>Euthyneura</taxon>
        <taxon>Panpulmonata</taxon>
        <taxon>Sacoglossa</taxon>
        <taxon>Placobranchoidea</taxon>
        <taxon>Plakobranchidae</taxon>
        <taxon>Elysia</taxon>
    </lineage>
</organism>
<dbReference type="EMBL" id="JAWDGP010004935">
    <property type="protein sequence ID" value="KAK3760886.1"/>
    <property type="molecule type" value="Genomic_DNA"/>
</dbReference>
<accession>A0AAE0Z2E9</accession>
<feature type="region of interest" description="Disordered" evidence="1">
    <location>
        <begin position="53"/>
        <end position="77"/>
    </location>
</feature>
<evidence type="ECO:0000313" key="3">
    <source>
        <dbReference type="Proteomes" id="UP001283361"/>
    </source>
</evidence>
<gene>
    <name evidence="2" type="ORF">RRG08_048102</name>
</gene>
<reference evidence="2" key="1">
    <citation type="journal article" date="2023" name="G3 (Bethesda)">
        <title>A reference genome for the long-term kleptoplast-retaining sea slug Elysia crispata morphotype clarki.</title>
        <authorList>
            <person name="Eastman K.E."/>
            <person name="Pendleton A.L."/>
            <person name="Shaikh M.A."/>
            <person name="Suttiyut T."/>
            <person name="Ogas R."/>
            <person name="Tomko P."/>
            <person name="Gavelis G."/>
            <person name="Widhalm J.R."/>
            <person name="Wisecaver J.H."/>
        </authorList>
    </citation>
    <scope>NUCLEOTIDE SEQUENCE</scope>
    <source>
        <strain evidence="2">ECLA1</strain>
    </source>
</reference>
<dbReference type="Proteomes" id="UP001283361">
    <property type="component" value="Unassembled WGS sequence"/>
</dbReference>
<protein>
    <submittedName>
        <fullName evidence="2">Uncharacterized protein</fullName>
    </submittedName>
</protein>
<comment type="caution">
    <text evidence="2">The sequence shown here is derived from an EMBL/GenBank/DDBJ whole genome shotgun (WGS) entry which is preliminary data.</text>
</comment>
<dbReference type="AlphaFoldDB" id="A0AAE0Z2E9"/>
<sequence length="77" mass="8694">MEVDRVQQNCTGQVNADNLLSEDTPHLNWAEETANLEEELLLELTISDQDNQLQDKLKSQRGAGETLDLPSQHLHRG</sequence>
<evidence type="ECO:0000313" key="2">
    <source>
        <dbReference type="EMBL" id="KAK3760886.1"/>
    </source>
</evidence>